<gene>
    <name evidence="2" type="ORF">QVD17_27053</name>
</gene>
<feature type="compositionally biased region" description="Low complexity" evidence="1">
    <location>
        <begin position="51"/>
        <end position="61"/>
    </location>
</feature>
<comment type="caution">
    <text evidence="2">The sequence shown here is derived from an EMBL/GenBank/DDBJ whole genome shotgun (WGS) entry which is preliminary data.</text>
</comment>
<dbReference type="AlphaFoldDB" id="A0AAD8NQW4"/>
<proteinExistence type="predicted"/>
<evidence type="ECO:0000256" key="1">
    <source>
        <dbReference type="SAM" id="MobiDB-lite"/>
    </source>
</evidence>
<dbReference type="EMBL" id="JAUHHV010000007">
    <property type="protein sequence ID" value="KAK1417917.1"/>
    <property type="molecule type" value="Genomic_DNA"/>
</dbReference>
<organism evidence="2 3">
    <name type="scientific">Tagetes erecta</name>
    <name type="common">African marigold</name>
    <dbReference type="NCBI Taxonomy" id="13708"/>
    <lineage>
        <taxon>Eukaryota</taxon>
        <taxon>Viridiplantae</taxon>
        <taxon>Streptophyta</taxon>
        <taxon>Embryophyta</taxon>
        <taxon>Tracheophyta</taxon>
        <taxon>Spermatophyta</taxon>
        <taxon>Magnoliopsida</taxon>
        <taxon>eudicotyledons</taxon>
        <taxon>Gunneridae</taxon>
        <taxon>Pentapetalae</taxon>
        <taxon>asterids</taxon>
        <taxon>campanulids</taxon>
        <taxon>Asterales</taxon>
        <taxon>Asteraceae</taxon>
        <taxon>Asteroideae</taxon>
        <taxon>Heliantheae alliance</taxon>
        <taxon>Tageteae</taxon>
        <taxon>Tagetes</taxon>
    </lineage>
</organism>
<sequence>MYTIPCNERERFQDLTPLPSSSHLNRFLSSLSHTNTKPKQNQTKPKKTSFRVPKSSSRVSHSKPSTINLLLLSQSYMLLQDLISAI</sequence>
<reference evidence="2" key="1">
    <citation type="journal article" date="2023" name="bioRxiv">
        <title>Improved chromosome-level genome assembly for marigold (Tagetes erecta).</title>
        <authorList>
            <person name="Jiang F."/>
            <person name="Yuan L."/>
            <person name="Wang S."/>
            <person name="Wang H."/>
            <person name="Xu D."/>
            <person name="Wang A."/>
            <person name="Fan W."/>
        </authorList>
    </citation>
    <scope>NUCLEOTIDE SEQUENCE</scope>
    <source>
        <strain evidence="2">WSJ</strain>
        <tissue evidence="2">Leaf</tissue>
    </source>
</reference>
<name>A0AAD8NQW4_TARER</name>
<feature type="region of interest" description="Disordered" evidence="1">
    <location>
        <begin position="30"/>
        <end position="61"/>
    </location>
</feature>
<accession>A0AAD8NQW4</accession>
<dbReference type="Proteomes" id="UP001229421">
    <property type="component" value="Unassembled WGS sequence"/>
</dbReference>
<keyword evidence="3" id="KW-1185">Reference proteome</keyword>
<feature type="compositionally biased region" description="Low complexity" evidence="1">
    <location>
        <begin position="34"/>
        <end position="43"/>
    </location>
</feature>
<evidence type="ECO:0000313" key="3">
    <source>
        <dbReference type="Proteomes" id="UP001229421"/>
    </source>
</evidence>
<protein>
    <submittedName>
        <fullName evidence="2">Uncharacterized protein</fullName>
    </submittedName>
</protein>
<evidence type="ECO:0000313" key="2">
    <source>
        <dbReference type="EMBL" id="KAK1417917.1"/>
    </source>
</evidence>